<organism evidence="1 2">
    <name type="scientific">Atlanticothrix silvestris CENA357</name>
    <dbReference type="NCBI Taxonomy" id="1725252"/>
    <lineage>
        <taxon>Bacteria</taxon>
        <taxon>Bacillati</taxon>
        <taxon>Cyanobacteriota</taxon>
        <taxon>Cyanophyceae</taxon>
        <taxon>Nostocales</taxon>
        <taxon>Nodulariaceae</taxon>
        <taxon>Atlanticothrix</taxon>
        <taxon>Atlanticothrix silvestris</taxon>
    </lineage>
</organism>
<dbReference type="SUPFAM" id="SSF52540">
    <property type="entry name" value="P-loop containing nucleoside triphosphate hydrolases"/>
    <property type="match status" value="1"/>
</dbReference>
<dbReference type="EMBL" id="JAECZB010000031">
    <property type="protein sequence ID" value="MBH8553405.1"/>
    <property type="molecule type" value="Genomic_DNA"/>
</dbReference>
<evidence type="ECO:0000313" key="2">
    <source>
        <dbReference type="Proteomes" id="UP000599391"/>
    </source>
</evidence>
<comment type="caution">
    <text evidence="1">The sequence shown here is derived from an EMBL/GenBank/DDBJ whole genome shotgun (WGS) entry which is preliminary data.</text>
</comment>
<dbReference type="InterPro" id="IPR027417">
    <property type="entry name" value="P-loop_NTPase"/>
</dbReference>
<name>A0A8J7HJ99_9CYAN</name>
<protein>
    <recommendedName>
        <fullName evidence="3">DUF927 domain-containing protein</fullName>
    </recommendedName>
</protein>
<evidence type="ECO:0008006" key="3">
    <source>
        <dbReference type="Google" id="ProtNLM"/>
    </source>
</evidence>
<dbReference type="Proteomes" id="UP000599391">
    <property type="component" value="Unassembled WGS sequence"/>
</dbReference>
<gene>
    <name evidence="1" type="ORF">I8751_13675</name>
</gene>
<accession>A0A8J7HJ99</accession>
<evidence type="ECO:0000313" key="1">
    <source>
        <dbReference type="EMBL" id="MBH8553405.1"/>
    </source>
</evidence>
<proteinExistence type="predicted"/>
<dbReference type="RefSeq" id="WP_214439690.1">
    <property type="nucleotide sequence ID" value="NZ_JAECZB010000031.1"/>
</dbReference>
<keyword evidence="2" id="KW-1185">Reference proteome</keyword>
<reference evidence="1 2" key="1">
    <citation type="journal article" date="2021" name="Int. J. Syst. Evol. Microbiol.">
        <title>Amazonocrinis nigriterrae gen. nov., sp. nov., Atlanticothrix silvestris gen. nov., sp. nov. and Dendronalium phyllosphericum gen. nov., sp. nov., nostocacean cyanobacteria from Brazilian environments.</title>
        <authorList>
            <person name="Alvarenga D.O."/>
            <person name="Andreote A.P.D."/>
            <person name="Branco L.H.Z."/>
            <person name="Delbaje E."/>
            <person name="Cruz R.B."/>
            <person name="Varani A.M."/>
            <person name="Fiore M.F."/>
        </authorList>
    </citation>
    <scope>NUCLEOTIDE SEQUENCE [LARGE SCALE GENOMIC DNA]</scope>
    <source>
        <strain evidence="1 2">CENA357</strain>
    </source>
</reference>
<sequence>MESTTVYLDPNEFYRQEMDSWEELWDEDMSLYGNVHSILSQAVLLPQKDLMLPIVATYLLIPSKWARVLPILFSWGGKGSGKSTTAIFAAKLHGINSTFSATDTFSAIRNALDNMRWIDPNDKDMEKEGAILPWDNIHTGTLKKDERIYQMLLFGYSRATDKISIAQTDGTNREFFVFSPKIISSVDDLHLNPDFEELHRRLLIIPHKSYEAFTLEEKKAYEDFDISTDRIDLDSIHWDGISDKFLEFWNNPENCKLYAKYRTILTKKGKKEFKHNIKSEQWLVSIDLIVTGLVTGAWRSIPEAINHLEAYWEYANKNIFNQSTATIEHLEVFIEEEVGVSKQLNKQLEEAGRTGLPLRIDPQKLKTRLSYHKDRGELDIIPNQPEIIRLMNVLGWRLTAKGWIEKK</sequence>
<dbReference type="AlphaFoldDB" id="A0A8J7HJ99"/>